<dbReference type="InterPro" id="IPR038694">
    <property type="entry name" value="DUF427_sf"/>
</dbReference>
<organism evidence="2 3">
    <name type="scientific">Mycolicibacterium mageritense</name>
    <name type="common">Mycobacterium mageritense</name>
    <dbReference type="NCBI Taxonomy" id="53462"/>
    <lineage>
        <taxon>Bacteria</taxon>
        <taxon>Bacillati</taxon>
        <taxon>Actinomycetota</taxon>
        <taxon>Actinomycetes</taxon>
        <taxon>Mycobacteriales</taxon>
        <taxon>Mycobacteriaceae</taxon>
        <taxon>Mycolicibacterium</taxon>
    </lineage>
</organism>
<dbReference type="AlphaFoldDB" id="A0AAI8TYG4"/>
<dbReference type="RefSeq" id="WP_229477874.1">
    <property type="nucleotide sequence ID" value="NZ_AP027452.1"/>
</dbReference>
<gene>
    <name evidence="2" type="ORF">hbim_05055</name>
</gene>
<dbReference type="PANTHER" id="PTHR34310:SF8">
    <property type="entry name" value="CONSERVED PROTEIN"/>
    <property type="match status" value="1"/>
</dbReference>
<dbReference type="PANTHER" id="PTHR34310">
    <property type="entry name" value="DUF427 DOMAIN PROTEIN (AFU_ORTHOLOGUE AFUA_3G02220)"/>
    <property type="match status" value="1"/>
</dbReference>
<dbReference type="EMBL" id="AP027452">
    <property type="protein sequence ID" value="BDY31103.1"/>
    <property type="molecule type" value="Genomic_DNA"/>
</dbReference>
<evidence type="ECO:0000259" key="1">
    <source>
        <dbReference type="Pfam" id="PF04248"/>
    </source>
</evidence>
<dbReference type="InterPro" id="IPR007361">
    <property type="entry name" value="DUF427"/>
</dbReference>
<protein>
    <recommendedName>
        <fullName evidence="1">DUF427 domain-containing protein</fullName>
    </recommendedName>
</protein>
<sequence>MTLVAGSGPLGPRPAGWFTPPIDGVVVYVEPHPRRIEAFVGNTRKLDTERALLVHRPGHPLSYAFPRDEVDGLPCESVSEAEGYVSVPWDAVDAWVEEGRRLVHYPPNPYHRVDCRPTRRGLRVRVADTVLADTDDTVIVFETALEPRLYVEPTAVRTDLLRRSATTTYCNYKGTATYWSAVIGDTVVEDIAWSYPDPPPESLPIKGFLSFDATRVHVHAELPGSCDDQKGDHHWAS</sequence>
<evidence type="ECO:0000313" key="3">
    <source>
        <dbReference type="Proteomes" id="UP001241092"/>
    </source>
</evidence>
<accession>A0AAI8TYG4</accession>
<evidence type="ECO:0000313" key="2">
    <source>
        <dbReference type="EMBL" id="BDY31103.1"/>
    </source>
</evidence>
<name>A0AAI8TYG4_MYCME</name>
<dbReference type="Pfam" id="PF04248">
    <property type="entry name" value="NTP_transf_9"/>
    <property type="match status" value="1"/>
</dbReference>
<reference evidence="2" key="1">
    <citation type="submission" date="2023-03" db="EMBL/GenBank/DDBJ databases">
        <title>Draft genome sequence of a Mycolicibacterium mageritense strain H4_3_1 isolated from a hybrid biological-inorganic system reactor.</title>
        <authorList>
            <person name="Feng X."/>
            <person name="Kazama D."/>
            <person name="Sato K."/>
            <person name="Kobayashi H."/>
        </authorList>
    </citation>
    <scope>NUCLEOTIDE SEQUENCE</scope>
    <source>
        <strain evidence="2">H4_3_1</strain>
    </source>
</reference>
<dbReference type="Gene3D" id="2.170.150.40">
    <property type="entry name" value="Domain of unknown function (DUF427)"/>
    <property type="match status" value="1"/>
</dbReference>
<proteinExistence type="predicted"/>
<dbReference type="Proteomes" id="UP001241092">
    <property type="component" value="Chromosome"/>
</dbReference>
<feature type="domain" description="DUF427" evidence="1">
    <location>
        <begin position="123"/>
        <end position="213"/>
    </location>
</feature>